<dbReference type="KEGG" id="toy:FO059_09250"/>
<keyword evidence="1" id="KW-0808">Transferase</keyword>
<dbReference type="EMBL" id="CP041765">
    <property type="protein sequence ID" value="QDQ97477.1"/>
    <property type="molecule type" value="Genomic_DNA"/>
</dbReference>
<evidence type="ECO:0000313" key="2">
    <source>
        <dbReference type="Proteomes" id="UP000317344"/>
    </source>
</evidence>
<name>A0A516X351_9ACTN</name>
<evidence type="ECO:0000313" key="1">
    <source>
        <dbReference type="EMBL" id="QDQ97477.1"/>
    </source>
</evidence>
<dbReference type="SUPFAM" id="SSF56112">
    <property type="entry name" value="Protein kinase-like (PK-like)"/>
    <property type="match status" value="1"/>
</dbReference>
<organism evidence="1 2">
    <name type="scientific">Tomitella fengzijianii</name>
    <dbReference type="NCBI Taxonomy" id="2597660"/>
    <lineage>
        <taxon>Bacteria</taxon>
        <taxon>Bacillati</taxon>
        <taxon>Actinomycetota</taxon>
        <taxon>Actinomycetes</taxon>
        <taxon>Mycobacteriales</taxon>
        <taxon>Tomitella</taxon>
    </lineage>
</organism>
<dbReference type="Proteomes" id="UP000317344">
    <property type="component" value="Chromosome"/>
</dbReference>
<reference evidence="1 2" key="1">
    <citation type="submission" date="2019-07" db="EMBL/GenBank/DDBJ databases">
        <title>Tomitella cavernea sp. nov., an actinomycete isolated from soil.</title>
        <authorList>
            <person name="Cheng J."/>
        </authorList>
    </citation>
    <scope>NUCLEOTIDE SEQUENCE [LARGE SCALE GENOMIC DNA]</scope>
    <source>
        <strain evidence="1 2">HY188</strain>
    </source>
</reference>
<keyword evidence="1" id="KW-0418">Kinase</keyword>
<dbReference type="AlphaFoldDB" id="A0A516X351"/>
<reference evidence="1 2" key="2">
    <citation type="submission" date="2019-07" db="EMBL/GenBank/DDBJ databases">
        <authorList>
            <person name="Huang Y."/>
        </authorList>
    </citation>
    <scope>NUCLEOTIDE SEQUENCE [LARGE SCALE GENOMIC DNA]</scope>
    <source>
        <strain evidence="1 2">HY188</strain>
    </source>
</reference>
<gene>
    <name evidence="1" type="ORF">FO059_09250</name>
</gene>
<sequence>MTATIVDRIRDGWPDPVDEVVEAAQELLKRRTGAAVRLVDATDLGGGGDTVVLRVRVAENPFSLPRTLVLKQVLGGNRQLADGQIDESFRREAVSYQFCNSLSAAHRPGPELVAYDLDARLLVLSDLGDAPAMGELLARRDTSEVTHSLMALAQSLGRMHSSTYGREEDYTTLLHRTAGVDEAHPLNAQAARAVDEVPSMLQDILAVAVPEDVRATAASGRELFDGGRFRAFSTADLCPDNILVNEGGVKFLDYEWGGFRDATLDISYALASFPTCLCALELSQDQVEEMVEAWRAEVVSVFPQLRDDSVLYSRLLAAMLVWLWLSTWLFLDPSGPDMHVDEDAESWLRQHELAVGRRPALRRRWAILAAFADNLGDAAVGDHARAVLGALEE</sequence>
<dbReference type="GO" id="GO:0016301">
    <property type="term" value="F:kinase activity"/>
    <property type="evidence" value="ECO:0007669"/>
    <property type="project" value="UniProtKB-KW"/>
</dbReference>
<protein>
    <submittedName>
        <fullName evidence="1">Kinase</fullName>
    </submittedName>
</protein>
<dbReference type="OrthoDB" id="144109at2"/>
<dbReference type="Gene3D" id="3.90.1200.10">
    <property type="match status" value="1"/>
</dbReference>
<proteinExistence type="predicted"/>
<accession>A0A516X351</accession>
<keyword evidence="2" id="KW-1185">Reference proteome</keyword>
<dbReference type="InterPro" id="IPR011009">
    <property type="entry name" value="Kinase-like_dom_sf"/>
</dbReference>